<comment type="similarity">
    <text evidence="1 11 12">Belongs to the eukaryotic-type primase small subunit family.</text>
</comment>
<evidence type="ECO:0000313" key="14">
    <source>
        <dbReference type="EMBL" id="KUO41763.1"/>
    </source>
</evidence>
<evidence type="ECO:0000256" key="6">
    <source>
        <dbReference type="ARBA" id="ARBA00022705"/>
    </source>
</evidence>
<reference evidence="14 15" key="1">
    <citation type="journal article" date="2016" name="Nat. Microbiol.">
        <title>Genomic inference of the metabolism of cosmopolitan subsurface Archaea, Hadesarchaea.</title>
        <authorList>
            <person name="Baker B.J."/>
            <person name="Saw J.H."/>
            <person name="Lind A.E."/>
            <person name="Lazar C.S."/>
            <person name="Hinrichs K.-U."/>
            <person name="Teske A.P."/>
            <person name="Ettema T.J."/>
        </authorList>
    </citation>
    <scope>NUCLEOTIDE SEQUENCE [LARGE SCALE GENOMIC DNA]</scope>
</reference>
<keyword evidence="5 11" id="KW-0548">Nucleotidyltransferase</keyword>
<evidence type="ECO:0000256" key="7">
    <source>
        <dbReference type="ARBA" id="ARBA00022723"/>
    </source>
</evidence>
<dbReference type="GO" id="GO:1990077">
    <property type="term" value="C:primosome complex"/>
    <property type="evidence" value="ECO:0007669"/>
    <property type="project" value="UniProtKB-KW"/>
</dbReference>
<comment type="caution">
    <text evidence="14">The sequence shown here is derived from an EMBL/GenBank/DDBJ whole genome shotgun (WGS) entry which is preliminary data.</text>
</comment>
<keyword evidence="2 11" id="KW-0240">DNA-directed RNA polymerase</keyword>
<name>A0A147JYS9_HADYE</name>
<dbReference type="NCBIfam" id="TIGR00335">
    <property type="entry name" value="primase_sml"/>
    <property type="match status" value="1"/>
</dbReference>
<keyword evidence="3 11" id="KW-0639">Primosome</keyword>
<feature type="active site" evidence="11">
    <location>
        <position position="98"/>
    </location>
</feature>
<dbReference type="EMBL" id="LQMQ01000014">
    <property type="protein sequence ID" value="KUO41763.1"/>
    <property type="molecule type" value="Genomic_DNA"/>
</dbReference>
<feature type="active site" evidence="11">
    <location>
        <position position="272"/>
    </location>
</feature>
<keyword evidence="8 11" id="KW-0460">Magnesium</keyword>
<sequence length="321" mass="36711">MPGMRMREATPEERRRFYLEEWDKREVPDFILHTISLREFGFDLDGKGPNNRYNQFTTVEQLGDFLRSRAPYSAYASVALYERPSAREGWLKAELVLDIDAKDLPLKPCGCPPGSVCERCLEEARQVAKQFAEVLAGDLGLRNISFVYSGRGFHIRVNDESVMTLEGNERAQVVDYVTGGVIPSDFTLALGYSQVFRERLVRTFRALGPEKLLEVKGLRKSVVQRLMQEKERVIEMIRRGRLEEISSLEGLGPKTFRSLLEFLTRLNAEFTDGKVTIDTKRILRLPSSLHSGVSMKCLVVRDIDRFRLEEAVPKFLREGEG</sequence>
<evidence type="ECO:0000256" key="2">
    <source>
        <dbReference type="ARBA" id="ARBA00022478"/>
    </source>
</evidence>
<keyword evidence="4 11" id="KW-0808">Transferase</keyword>
<gene>
    <name evidence="11" type="primary">priS</name>
    <name evidence="14" type="ORF">APZ16_00360</name>
</gene>
<dbReference type="SUPFAM" id="SSF56747">
    <property type="entry name" value="Prim-pol domain"/>
    <property type="match status" value="1"/>
</dbReference>
<evidence type="ECO:0000256" key="9">
    <source>
        <dbReference type="ARBA" id="ARBA00023163"/>
    </source>
</evidence>
<dbReference type="InterPro" id="IPR014052">
    <property type="entry name" value="DNA_primase_ssu_euk/arc"/>
</dbReference>
<comment type="function">
    <text evidence="11">Catalytic subunit of DNA primase, an RNA polymerase that catalyzes the synthesis of short RNA molecules used as primers for DNA polymerase during DNA replication. The small subunit contains the primase catalytic core and has DNA synthesis activity on its own. Binding to the large subunit stabilizes and modulates the activity, increasing the rate of DNA synthesis while decreasing the length of the DNA fragments, and conferring RNA synthesis capability. The DNA polymerase activity may enable DNA primase to also catalyze primer extension after primer synthesis. May also play a role in DNA repair.</text>
</comment>
<dbReference type="Gene3D" id="3.90.920.10">
    <property type="entry name" value="DNA primase, PRIM domain"/>
    <property type="match status" value="1"/>
</dbReference>
<dbReference type="Gene3D" id="1.10.8.160">
    <property type="entry name" value="DNA primase S, domain 2"/>
    <property type="match status" value="1"/>
</dbReference>
<dbReference type="InterPro" id="IPR023639">
    <property type="entry name" value="DNA_primase_ssu_PriS"/>
</dbReference>
<dbReference type="EC" id="2.7.7.-" evidence="11"/>
<evidence type="ECO:0000256" key="3">
    <source>
        <dbReference type="ARBA" id="ARBA00022515"/>
    </source>
</evidence>
<evidence type="ECO:0000256" key="11">
    <source>
        <dbReference type="HAMAP-Rule" id="MF_00700"/>
    </source>
</evidence>
<dbReference type="GO" id="GO:0006269">
    <property type="term" value="P:DNA replication, synthesis of primer"/>
    <property type="evidence" value="ECO:0007669"/>
    <property type="project" value="UniProtKB-UniRule"/>
</dbReference>
<protein>
    <recommendedName>
        <fullName evidence="11">DNA primase small subunit PriS</fullName>
        <ecNumber evidence="11">2.7.7.-</ecNumber>
    </recommendedName>
</protein>
<dbReference type="STRING" id="1776334.APZ16_00360"/>
<feature type="active site" evidence="11">
    <location>
        <position position="100"/>
    </location>
</feature>
<keyword evidence="10 11" id="KW-0464">Manganese</keyword>
<organism evidence="14 15">
    <name type="scientific">Hadarchaeum yellowstonense</name>
    <dbReference type="NCBI Taxonomy" id="1776334"/>
    <lineage>
        <taxon>Archaea</taxon>
        <taxon>Methanobacteriati</taxon>
        <taxon>Candidatus Hadarchaeota</taxon>
        <taxon>Candidatus Hadarchaeia</taxon>
        <taxon>Candidatus Hadarchaeales</taxon>
        <taxon>Candidatus Hadarchaeaceae</taxon>
        <taxon>Candidatus Hadarchaeum</taxon>
    </lineage>
</organism>
<dbReference type="HAMAP" id="MF_00700">
    <property type="entry name" value="DNA_primase_sml_arc"/>
    <property type="match status" value="1"/>
</dbReference>
<evidence type="ECO:0000256" key="13">
    <source>
        <dbReference type="RuleBase" id="RU004224"/>
    </source>
</evidence>
<dbReference type="Proteomes" id="UP000074294">
    <property type="component" value="Unassembled WGS sequence"/>
</dbReference>
<evidence type="ECO:0000256" key="4">
    <source>
        <dbReference type="ARBA" id="ARBA00022679"/>
    </source>
</evidence>
<evidence type="ECO:0000256" key="10">
    <source>
        <dbReference type="ARBA" id="ARBA00023211"/>
    </source>
</evidence>
<comment type="function">
    <text evidence="13">RNA polymerase that catalyzes the synthesis of short RNA molecules used as primers for DNA polymerase during DNA replication.</text>
</comment>
<keyword evidence="7 11" id="KW-0479">Metal-binding</keyword>
<evidence type="ECO:0000256" key="12">
    <source>
        <dbReference type="RuleBase" id="RU003514"/>
    </source>
</evidence>
<dbReference type="GO" id="GO:0003899">
    <property type="term" value="F:DNA-directed RNA polymerase activity"/>
    <property type="evidence" value="ECO:0007669"/>
    <property type="project" value="UniProtKB-UniRule"/>
</dbReference>
<keyword evidence="6 11" id="KW-0235">DNA replication</keyword>
<dbReference type="GO" id="GO:0046872">
    <property type="term" value="F:metal ion binding"/>
    <property type="evidence" value="ECO:0007669"/>
    <property type="project" value="UniProtKB-KW"/>
</dbReference>
<accession>A0A147JYS9</accession>
<evidence type="ECO:0000256" key="8">
    <source>
        <dbReference type="ARBA" id="ARBA00022842"/>
    </source>
</evidence>
<dbReference type="Pfam" id="PF01896">
    <property type="entry name" value="DNA_primase_S"/>
    <property type="match status" value="1"/>
</dbReference>
<proteinExistence type="inferred from homology"/>
<keyword evidence="9 11" id="KW-0804">Transcription</keyword>
<dbReference type="AlphaFoldDB" id="A0A147JYS9"/>
<dbReference type="InterPro" id="IPR002755">
    <property type="entry name" value="DNA_primase_S"/>
</dbReference>
<evidence type="ECO:0000256" key="1">
    <source>
        <dbReference type="ARBA" id="ARBA00009762"/>
    </source>
</evidence>
<comment type="subunit">
    <text evidence="11">Heterodimer of a small subunit (PriS) and a large subunit (PriL).</text>
</comment>
<evidence type="ECO:0000313" key="15">
    <source>
        <dbReference type="Proteomes" id="UP000074294"/>
    </source>
</evidence>
<evidence type="ECO:0000256" key="5">
    <source>
        <dbReference type="ARBA" id="ARBA00022695"/>
    </source>
</evidence>
<comment type="cofactor">
    <cofactor evidence="11">
        <name>Mg(2+)</name>
        <dbReference type="ChEBI" id="CHEBI:18420"/>
    </cofactor>
    <cofactor evidence="11">
        <name>Mn(2+)</name>
        <dbReference type="ChEBI" id="CHEBI:29035"/>
    </cofactor>
</comment>
<dbReference type="PANTHER" id="PTHR10536">
    <property type="entry name" value="DNA PRIMASE SMALL SUBUNIT"/>
    <property type="match status" value="1"/>
</dbReference>
<dbReference type="GO" id="GO:0000428">
    <property type="term" value="C:DNA-directed RNA polymerase complex"/>
    <property type="evidence" value="ECO:0007669"/>
    <property type="project" value="UniProtKB-KW"/>
</dbReference>